<feature type="transmembrane region" description="Helical" evidence="1">
    <location>
        <begin position="126"/>
        <end position="148"/>
    </location>
</feature>
<dbReference type="InterPro" id="IPR010309">
    <property type="entry name" value="E3_Ub_ligase_DUF908"/>
</dbReference>
<gene>
    <name evidence="3" type="primary">HUWE1_1</name>
    <name evidence="3" type="ORF">OS493_033155</name>
</gene>
<dbReference type="GO" id="GO:0061630">
    <property type="term" value="F:ubiquitin protein ligase activity"/>
    <property type="evidence" value="ECO:0007669"/>
    <property type="project" value="UniProtKB-EC"/>
</dbReference>
<dbReference type="AlphaFoldDB" id="A0A9W9YMC4"/>
<organism evidence="3 4">
    <name type="scientific">Desmophyllum pertusum</name>
    <dbReference type="NCBI Taxonomy" id="174260"/>
    <lineage>
        <taxon>Eukaryota</taxon>
        <taxon>Metazoa</taxon>
        <taxon>Cnidaria</taxon>
        <taxon>Anthozoa</taxon>
        <taxon>Hexacorallia</taxon>
        <taxon>Scleractinia</taxon>
        <taxon>Caryophylliina</taxon>
        <taxon>Caryophylliidae</taxon>
        <taxon>Desmophyllum</taxon>
    </lineage>
</organism>
<protein>
    <submittedName>
        <fullName evidence="3">E3 ubiquitin-protein ligase huwe1</fullName>
        <ecNumber evidence="3">2.3.2.26</ecNumber>
    </submittedName>
</protein>
<reference evidence="3" key="1">
    <citation type="submission" date="2023-01" db="EMBL/GenBank/DDBJ databases">
        <title>Genome assembly of the deep-sea coral Lophelia pertusa.</title>
        <authorList>
            <person name="Herrera S."/>
            <person name="Cordes E."/>
        </authorList>
    </citation>
    <scope>NUCLEOTIDE SEQUENCE</scope>
    <source>
        <strain evidence="3">USNM1676648</strain>
        <tissue evidence="3">Polyp</tissue>
    </source>
</reference>
<evidence type="ECO:0000313" key="3">
    <source>
        <dbReference type="EMBL" id="KAJ7352889.1"/>
    </source>
</evidence>
<dbReference type="OrthoDB" id="423283at2759"/>
<comment type="caution">
    <text evidence="3">The sequence shown here is derived from an EMBL/GenBank/DDBJ whole genome shotgun (WGS) entry which is preliminary data.</text>
</comment>
<evidence type="ECO:0000256" key="1">
    <source>
        <dbReference type="SAM" id="Phobius"/>
    </source>
</evidence>
<evidence type="ECO:0000259" key="2">
    <source>
        <dbReference type="Pfam" id="PF06012"/>
    </source>
</evidence>
<keyword evidence="1" id="KW-1133">Transmembrane helix</keyword>
<keyword evidence="3" id="KW-0808">Transferase</keyword>
<keyword evidence="1" id="KW-0812">Transmembrane</keyword>
<sequence>MKIDRTKLRKTQSDVAPECRQLIQRLKEASDCELIRILKDINTWYYGKCELQHWVEVMDKFDEILASVAKPVNGSCWILTYDKLDQLEGPDIASERRCLVNHVLRFTALVLEHSYTRHLYSSSEHLVSLLVASDMEVVLSVLGVLYVFSKRSSFIPRLPADKRKAIQQRLQCLGETWGGKNAGFSLAHCCQDLPLKEFPVSSADVYFEYYNESTSTPPQSDSQQVQTPGSHLCSVHVKQLYQFSENPGEVMEQVTTCYSVPTDKQVNLFSRIRLAKHFPVYEKRLQCIQARLQAISVLLYSNSTQDVDIRTAAIRTLTALVHMECSPRVNTVIDCTGLASYHGFLPTLTRNCIQALTDPLSDSLPLPFATGLFSFLYHLAYYEIGAEALVSCGLLEALLRVVEHQGGDSHLTFVTRAIRIMEWIANMDLSGYQNQSGLNRYYQQT</sequence>
<dbReference type="Proteomes" id="UP001163046">
    <property type="component" value="Unassembled WGS sequence"/>
</dbReference>
<evidence type="ECO:0000313" key="4">
    <source>
        <dbReference type="Proteomes" id="UP001163046"/>
    </source>
</evidence>
<accession>A0A9W9YMC4</accession>
<keyword evidence="4" id="KW-1185">Reference proteome</keyword>
<dbReference type="InterPro" id="IPR016024">
    <property type="entry name" value="ARM-type_fold"/>
</dbReference>
<dbReference type="Pfam" id="PF06012">
    <property type="entry name" value="DUF908"/>
    <property type="match status" value="1"/>
</dbReference>
<dbReference type="EMBL" id="MU827344">
    <property type="protein sequence ID" value="KAJ7352889.1"/>
    <property type="molecule type" value="Genomic_DNA"/>
</dbReference>
<proteinExistence type="predicted"/>
<name>A0A9W9YMC4_9CNID</name>
<keyword evidence="3" id="KW-0012">Acyltransferase</keyword>
<dbReference type="EC" id="2.3.2.26" evidence="3"/>
<keyword evidence="1" id="KW-0472">Membrane</keyword>
<dbReference type="SUPFAM" id="SSF48371">
    <property type="entry name" value="ARM repeat"/>
    <property type="match status" value="1"/>
</dbReference>
<feature type="domain" description="DUF908" evidence="2">
    <location>
        <begin position="98"/>
        <end position="226"/>
    </location>
</feature>